<reference evidence="4" key="2">
    <citation type="submission" date="2025-08" db="UniProtKB">
        <authorList>
            <consortium name="RefSeq"/>
        </authorList>
    </citation>
    <scope>IDENTIFICATION</scope>
    <source>
        <tissue evidence="4">Etiolated seedlings</tissue>
    </source>
</reference>
<sequence length="281" mass="32972">MLGDFINRCLILLLGYAYPGFECYKTVEKNRVDIEELRFWCKYWIIVALFTVLEKFADIFLAWLPMYGEVKLVLFVYMWYPKTRGTGYIYETVLRPYVSKHESDIDRTLQEWKARGWDYVIFYWQYCTQFGHTAFVQALQQLASQSSKLTTKSTTPKNEEQGQNGEQTSTMQSSFMKQNSSLSKSKKWPTSPPASPSTIINRHTSATQKSQTTHVNVVEAQSEYYEEEEDTWESNKDEGQEQDESRVSVSVKDRINRARARLRRLDTQNPRTPKTPQRQQL</sequence>
<feature type="compositionally biased region" description="Basic and acidic residues" evidence="2">
    <location>
        <begin position="233"/>
        <end position="256"/>
    </location>
</feature>
<dbReference type="KEGG" id="cam:101511232"/>
<dbReference type="OrthoDB" id="434647at2759"/>
<organism evidence="3 4">
    <name type="scientific">Cicer arietinum</name>
    <name type="common">Chickpea</name>
    <name type="synonym">Garbanzo</name>
    <dbReference type="NCBI Taxonomy" id="3827"/>
    <lineage>
        <taxon>Eukaryota</taxon>
        <taxon>Viridiplantae</taxon>
        <taxon>Streptophyta</taxon>
        <taxon>Embryophyta</taxon>
        <taxon>Tracheophyta</taxon>
        <taxon>Spermatophyta</taxon>
        <taxon>Magnoliopsida</taxon>
        <taxon>eudicotyledons</taxon>
        <taxon>Gunneridae</taxon>
        <taxon>Pentapetalae</taxon>
        <taxon>rosids</taxon>
        <taxon>fabids</taxon>
        <taxon>Fabales</taxon>
        <taxon>Fabaceae</taxon>
        <taxon>Papilionoideae</taxon>
        <taxon>50 kb inversion clade</taxon>
        <taxon>NPAAA clade</taxon>
        <taxon>Hologalegina</taxon>
        <taxon>IRL clade</taxon>
        <taxon>Cicereae</taxon>
        <taxon>Cicer</taxon>
    </lineage>
</organism>
<dbReference type="RefSeq" id="XP_004497678.1">
    <property type="nucleotide sequence ID" value="XM_004497621.3"/>
</dbReference>
<name>A0A1S2Y186_CICAR</name>
<evidence type="ECO:0000256" key="2">
    <source>
        <dbReference type="SAM" id="MobiDB-lite"/>
    </source>
</evidence>
<reference evidence="3" key="1">
    <citation type="journal article" date="2013" name="Nat. Biotechnol.">
        <title>Draft genome sequence of chickpea (Cicer arietinum) provides a resource for trait improvement.</title>
        <authorList>
            <person name="Varshney R.K."/>
            <person name="Song C."/>
            <person name="Saxena R.K."/>
            <person name="Azam S."/>
            <person name="Yu S."/>
            <person name="Sharpe A.G."/>
            <person name="Cannon S."/>
            <person name="Baek J."/>
            <person name="Rosen B.D."/>
            <person name="Tar'an B."/>
            <person name="Millan T."/>
            <person name="Zhang X."/>
            <person name="Ramsay L.D."/>
            <person name="Iwata A."/>
            <person name="Wang Y."/>
            <person name="Nelson W."/>
            <person name="Farmer A.D."/>
            <person name="Gaur P.M."/>
            <person name="Soderlund C."/>
            <person name="Penmetsa R.V."/>
            <person name="Xu C."/>
            <person name="Bharti A.K."/>
            <person name="He W."/>
            <person name="Winter P."/>
            <person name="Zhao S."/>
            <person name="Hane J.K."/>
            <person name="Carrasquilla-Garcia N."/>
            <person name="Condie J.A."/>
            <person name="Upadhyaya H.D."/>
            <person name="Luo M.C."/>
            <person name="Thudi M."/>
            <person name="Gowda C.L."/>
            <person name="Singh N.P."/>
            <person name="Lichtenzveig J."/>
            <person name="Gali K.K."/>
            <person name="Rubio J."/>
            <person name="Nadarajan N."/>
            <person name="Dolezel J."/>
            <person name="Bansal K.C."/>
            <person name="Xu X."/>
            <person name="Edwards D."/>
            <person name="Zhang G."/>
            <person name="Kahl G."/>
            <person name="Gil J."/>
            <person name="Singh K.B."/>
            <person name="Datta S.K."/>
            <person name="Jackson S.A."/>
            <person name="Wang J."/>
            <person name="Cook D.R."/>
        </authorList>
    </citation>
    <scope>NUCLEOTIDE SEQUENCE [LARGE SCALE GENOMIC DNA]</scope>
    <source>
        <strain evidence="3">cv. CDC Frontier</strain>
    </source>
</reference>
<feature type="compositionally biased region" description="Polar residues" evidence="2">
    <location>
        <begin position="267"/>
        <end position="281"/>
    </location>
</feature>
<comment type="subcellular location">
    <subcellularLocation>
        <location evidence="1">Membrane</location>
        <topology evidence="1">Multi-pass membrane protein</topology>
    </subcellularLocation>
</comment>
<dbReference type="PANTHER" id="PTHR12300">
    <property type="entry name" value="HVA22-LIKE PROTEINS"/>
    <property type="match status" value="1"/>
</dbReference>
<dbReference type="GO" id="GO:0016020">
    <property type="term" value="C:membrane"/>
    <property type="evidence" value="ECO:0007669"/>
    <property type="project" value="UniProtKB-SubCell"/>
</dbReference>
<dbReference type="Proteomes" id="UP000087171">
    <property type="component" value="Chromosome Ca4"/>
</dbReference>
<keyword evidence="3" id="KW-1185">Reference proteome</keyword>
<protein>
    <recommendedName>
        <fullName evidence="1">HVA22-like protein</fullName>
    </recommendedName>
</protein>
<dbReference type="GeneID" id="101511232"/>
<dbReference type="eggNOG" id="KOG1726">
    <property type="taxonomic scope" value="Eukaryota"/>
</dbReference>
<dbReference type="InterPro" id="IPR004345">
    <property type="entry name" value="TB2_DP1_HVA22"/>
</dbReference>
<dbReference type="PaxDb" id="3827-XP_004497678.1"/>
<comment type="similarity">
    <text evidence="1">Belongs to the DP1 family.</text>
</comment>
<accession>A0A1S2Y186</accession>
<dbReference type="AlphaFoldDB" id="A0A1S2Y186"/>
<evidence type="ECO:0000313" key="3">
    <source>
        <dbReference type="Proteomes" id="UP000087171"/>
    </source>
</evidence>
<evidence type="ECO:0000313" key="4">
    <source>
        <dbReference type="RefSeq" id="XP_004497678.1"/>
    </source>
</evidence>
<feature type="compositionally biased region" description="Polar residues" evidence="2">
    <location>
        <begin position="198"/>
        <end position="215"/>
    </location>
</feature>
<evidence type="ECO:0000256" key="1">
    <source>
        <dbReference type="RuleBase" id="RU362006"/>
    </source>
</evidence>
<feature type="region of interest" description="Disordered" evidence="2">
    <location>
        <begin position="148"/>
        <end position="281"/>
    </location>
</feature>
<dbReference type="Pfam" id="PF03134">
    <property type="entry name" value="TB2_DP1_HVA22"/>
    <property type="match status" value="1"/>
</dbReference>
<gene>
    <name evidence="4" type="primary">LOC101511232</name>
</gene>
<feature type="compositionally biased region" description="Polar residues" evidence="2">
    <location>
        <begin position="161"/>
        <end position="179"/>
    </location>
</feature>
<proteinExistence type="inferred from homology"/>
<dbReference type="PANTHER" id="PTHR12300:SF172">
    <property type="entry name" value="HVA22-LIKE PROTEIN"/>
    <property type="match status" value="1"/>
</dbReference>